<evidence type="ECO:0000256" key="8">
    <source>
        <dbReference type="HAMAP-Rule" id="MF_00500"/>
    </source>
</evidence>
<keyword evidence="5 8" id="KW-0689">Ribosomal protein</keyword>
<dbReference type="GO" id="GO:0070181">
    <property type="term" value="F:small ribosomal subunit rRNA binding"/>
    <property type="evidence" value="ECO:0007669"/>
    <property type="project" value="TreeGrafter"/>
</dbReference>
<evidence type="ECO:0000313" key="11">
    <source>
        <dbReference type="Proteomes" id="UP001165074"/>
    </source>
</evidence>
<keyword evidence="3 8" id="KW-0699">rRNA-binding</keyword>
<dbReference type="Proteomes" id="UP001165074">
    <property type="component" value="Unassembled WGS sequence"/>
</dbReference>
<dbReference type="EMBL" id="BSTJ01000001">
    <property type="protein sequence ID" value="GLY72379.1"/>
    <property type="molecule type" value="Genomic_DNA"/>
</dbReference>
<dbReference type="InterPro" id="IPR036510">
    <property type="entry name" value="Ribosomal_bS20_sf"/>
</dbReference>
<dbReference type="FunFam" id="1.20.58.110:FF:000001">
    <property type="entry name" value="30S ribosomal protein S20"/>
    <property type="match status" value="1"/>
</dbReference>
<keyword evidence="4 8" id="KW-0694">RNA-binding</keyword>
<dbReference type="NCBIfam" id="TIGR00029">
    <property type="entry name" value="S20"/>
    <property type="match status" value="1"/>
</dbReference>
<name>A0A9W6SAH4_9ACTN</name>
<dbReference type="GO" id="GO:0006412">
    <property type="term" value="P:translation"/>
    <property type="evidence" value="ECO:0007669"/>
    <property type="project" value="UniProtKB-UniRule"/>
</dbReference>
<gene>
    <name evidence="8" type="primary">rpsT</name>
    <name evidence="9" type="ORF">Airi01_006460</name>
    <name evidence="10" type="ORF">Airi02_079720</name>
</gene>
<evidence type="ECO:0000313" key="10">
    <source>
        <dbReference type="EMBL" id="GLY90043.1"/>
    </source>
</evidence>
<evidence type="ECO:0000256" key="3">
    <source>
        <dbReference type="ARBA" id="ARBA00022730"/>
    </source>
</evidence>
<dbReference type="PANTHER" id="PTHR33398:SF1">
    <property type="entry name" value="SMALL RIBOSOMAL SUBUNIT PROTEIN BS20C"/>
    <property type="match status" value="1"/>
</dbReference>
<evidence type="ECO:0000313" key="9">
    <source>
        <dbReference type="EMBL" id="GLY72379.1"/>
    </source>
</evidence>
<evidence type="ECO:0000256" key="4">
    <source>
        <dbReference type="ARBA" id="ARBA00022884"/>
    </source>
</evidence>
<reference evidence="9" key="1">
    <citation type="submission" date="2023-03" db="EMBL/GenBank/DDBJ databases">
        <title>Actinoallomurus iriomotensis NBRC 103681.</title>
        <authorList>
            <person name="Ichikawa N."/>
            <person name="Sato H."/>
            <person name="Tonouchi N."/>
        </authorList>
    </citation>
    <scope>NUCLEOTIDE SEQUENCE</scope>
    <source>
        <strain evidence="9">NBRC 103681</strain>
    </source>
</reference>
<comment type="similarity">
    <text evidence="2 8">Belongs to the bacterial ribosomal protein bS20 family.</text>
</comment>
<sequence>MGALGPAPHPIDFIPEASFVANIKSQIKRNKQNEKARLRNKAVKSELKTEIRKFREAAESGDADAANTQLRIALRKLDKAASKGVIHKNQAANRKSAIAKRAAALQAK</sequence>
<protein>
    <recommendedName>
        <fullName evidence="7 8">Small ribosomal subunit protein bS20</fullName>
    </recommendedName>
</protein>
<evidence type="ECO:0000256" key="5">
    <source>
        <dbReference type="ARBA" id="ARBA00022980"/>
    </source>
</evidence>
<dbReference type="PANTHER" id="PTHR33398">
    <property type="entry name" value="30S RIBOSOMAL PROTEIN S20"/>
    <property type="match status" value="1"/>
</dbReference>
<evidence type="ECO:0000256" key="2">
    <source>
        <dbReference type="ARBA" id="ARBA00007634"/>
    </source>
</evidence>
<dbReference type="Proteomes" id="UP001165135">
    <property type="component" value="Unassembled WGS sequence"/>
</dbReference>
<dbReference type="AlphaFoldDB" id="A0A9W6SAH4"/>
<dbReference type="Pfam" id="PF01649">
    <property type="entry name" value="Ribosomal_S20p"/>
    <property type="match status" value="1"/>
</dbReference>
<keyword evidence="11" id="KW-1185">Reference proteome</keyword>
<reference evidence="10" key="2">
    <citation type="submission" date="2023-03" db="EMBL/GenBank/DDBJ databases">
        <title>Actinoallomurus iriomotensis NBRC 103684.</title>
        <authorList>
            <person name="Ichikawa N."/>
            <person name="Sato H."/>
            <person name="Tonouchi N."/>
        </authorList>
    </citation>
    <scope>NUCLEOTIDE SEQUENCE</scope>
    <source>
        <strain evidence="10">NBRC 103684</strain>
    </source>
</reference>
<evidence type="ECO:0000256" key="1">
    <source>
        <dbReference type="ARBA" id="ARBA00003134"/>
    </source>
</evidence>
<comment type="function">
    <text evidence="1 8">Binds directly to 16S ribosomal RNA.</text>
</comment>
<dbReference type="GO" id="GO:0015935">
    <property type="term" value="C:small ribosomal subunit"/>
    <property type="evidence" value="ECO:0007669"/>
    <property type="project" value="TreeGrafter"/>
</dbReference>
<dbReference type="InterPro" id="IPR002583">
    <property type="entry name" value="Ribosomal_bS20"/>
</dbReference>
<comment type="caution">
    <text evidence="10">The sequence shown here is derived from an EMBL/GenBank/DDBJ whole genome shotgun (WGS) entry which is preliminary data.</text>
</comment>
<accession>A0A9W6SAH4</accession>
<evidence type="ECO:0000256" key="7">
    <source>
        <dbReference type="ARBA" id="ARBA00035136"/>
    </source>
</evidence>
<dbReference type="EMBL" id="BSTK01000015">
    <property type="protein sequence ID" value="GLY90043.1"/>
    <property type="molecule type" value="Genomic_DNA"/>
</dbReference>
<dbReference type="GO" id="GO:0005829">
    <property type="term" value="C:cytosol"/>
    <property type="evidence" value="ECO:0007669"/>
    <property type="project" value="TreeGrafter"/>
</dbReference>
<keyword evidence="6 8" id="KW-0687">Ribonucleoprotein</keyword>
<dbReference type="GO" id="GO:0003735">
    <property type="term" value="F:structural constituent of ribosome"/>
    <property type="evidence" value="ECO:0007669"/>
    <property type="project" value="InterPro"/>
</dbReference>
<dbReference type="SUPFAM" id="SSF46992">
    <property type="entry name" value="Ribosomal protein S20"/>
    <property type="match status" value="1"/>
</dbReference>
<proteinExistence type="inferred from homology"/>
<organism evidence="10 11">
    <name type="scientific">Actinoallomurus iriomotensis</name>
    <dbReference type="NCBI Taxonomy" id="478107"/>
    <lineage>
        <taxon>Bacteria</taxon>
        <taxon>Bacillati</taxon>
        <taxon>Actinomycetota</taxon>
        <taxon>Actinomycetes</taxon>
        <taxon>Streptosporangiales</taxon>
        <taxon>Thermomonosporaceae</taxon>
        <taxon>Actinoallomurus</taxon>
    </lineage>
</organism>
<dbReference type="HAMAP" id="MF_00500">
    <property type="entry name" value="Ribosomal_bS20"/>
    <property type="match status" value="1"/>
</dbReference>
<evidence type="ECO:0000256" key="6">
    <source>
        <dbReference type="ARBA" id="ARBA00023274"/>
    </source>
</evidence>
<dbReference type="Gene3D" id="1.20.58.110">
    <property type="entry name" value="Ribosomal protein S20"/>
    <property type="match status" value="1"/>
</dbReference>